<feature type="region of interest" description="Disordered" evidence="2">
    <location>
        <begin position="139"/>
        <end position="208"/>
    </location>
</feature>
<feature type="region of interest" description="Disordered" evidence="2">
    <location>
        <begin position="429"/>
        <end position="465"/>
    </location>
</feature>
<feature type="compositionally biased region" description="Basic and acidic residues" evidence="2">
    <location>
        <begin position="159"/>
        <end position="208"/>
    </location>
</feature>
<proteinExistence type="predicted"/>
<feature type="compositionally biased region" description="Basic and acidic residues" evidence="2">
    <location>
        <begin position="526"/>
        <end position="535"/>
    </location>
</feature>
<keyword evidence="1" id="KW-0175">Coiled coil</keyword>
<evidence type="ECO:0000256" key="2">
    <source>
        <dbReference type="SAM" id="MobiDB-lite"/>
    </source>
</evidence>
<accession>A0AAN4ZBN0</accession>
<dbReference type="Proteomes" id="UP001328107">
    <property type="component" value="Unassembled WGS sequence"/>
</dbReference>
<feature type="coiled-coil region" evidence="1">
    <location>
        <begin position="53"/>
        <end position="80"/>
    </location>
</feature>
<dbReference type="AlphaFoldDB" id="A0AAN4ZBN0"/>
<protein>
    <submittedName>
        <fullName evidence="3">Uncharacterized protein</fullName>
    </submittedName>
</protein>
<feature type="compositionally biased region" description="Basic and acidic residues" evidence="2">
    <location>
        <begin position="309"/>
        <end position="322"/>
    </location>
</feature>
<organism evidence="3 4">
    <name type="scientific">Pristionchus mayeri</name>
    <dbReference type="NCBI Taxonomy" id="1317129"/>
    <lineage>
        <taxon>Eukaryota</taxon>
        <taxon>Metazoa</taxon>
        <taxon>Ecdysozoa</taxon>
        <taxon>Nematoda</taxon>
        <taxon>Chromadorea</taxon>
        <taxon>Rhabditida</taxon>
        <taxon>Rhabditina</taxon>
        <taxon>Diplogasteromorpha</taxon>
        <taxon>Diplogasteroidea</taxon>
        <taxon>Neodiplogasteridae</taxon>
        <taxon>Pristionchus</taxon>
    </lineage>
</organism>
<name>A0AAN4ZBN0_9BILA</name>
<evidence type="ECO:0000313" key="4">
    <source>
        <dbReference type="Proteomes" id="UP001328107"/>
    </source>
</evidence>
<feature type="region of interest" description="Disordered" evidence="2">
    <location>
        <begin position="309"/>
        <end position="328"/>
    </location>
</feature>
<feature type="region of interest" description="Disordered" evidence="2">
    <location>
        <begin position="1"/>
        <end position="23"/>
    </location>
</feature>
<gene>
    <name evidence="3" type="ORF">PMAYCL1PPCAC_07921</name>
</gene>
<feature type="compositionally biased region" description="Acidic residues" evidence="2">
    <location>
        <begin position="1"/>
        <end position="11"/>
    </location>
</feature>
<evidence type="ECO:0000256" key="1">
    <source>
        <dbReference type="SAM" id="Coils"/>
    </source>
</evidence>
<keyword evidence="4" id="KW-1185">Reference proteome</keyword>
<feature type="region of interest" description="Disordered" evidence="2">
    <location>
        <begin position="282"/>
        <end position="304"/>
    </location>
</feature>
<feature type="region of interest" description="Disordered" evidence="2">
    <location>
        <begin position="502"/>
        <end position="557"/>
    </location>
</feature>
<feature type="compositionally biased region" description="Basic and acidic residues" evidence="2">
    <location>
        <begin position="140"/>
        <end position="150"/>
    </location>
</feature>
<sequence>MDGEEGVQEEGPESKRRKFTVDGQDGSWIKAEEDYDDVQVLSSSSKTVFTGSLREAIERIKVLEDRNGDLSGRLAESEESGAKHKRLFEKACIEARKEQLRAEEAEGRLETKPAVIRKDAEDSEKAQLRTRVAEFSSLLESEKQRGEKQASDLSNLQRTLDETSERERRRESRRDEMERLLREERDDLKKELEKEKTRGREVADSYKTRESALIEETGSLKADVASLERNLAEVTNEKNEFEAKNQELQMNLRESERRVQELIASSLTTRVTALTRKEGLSVKREEGGAETWPSPIVPQPTRPILKTPKREETTRAVEKTPSKETPFGPVMMVRRTSFERVDDGGEGRKKRTGRALEQYNAMMAVKETALDPSFTPGHSDFHSHQDALTLCAKRELAEKDQTEIVESPLSPPIDESMEVANESTEGMEMDGETERQLPSKVAGCTPSLMEQTMEEEGRDGRKKGEKSMMENGAMEMEEVVSAELTPVDETMLVIDIKSFLQNEKKKSKKTKKKETEVRRSKRVQQRKMEKKKELPSEEGEQQEMAEDGSTKGKEGQADSPLLHLLGCKDPTHSRVNDMAMAMGRLRDAWRDCERKNFVRKNTLHLRTRCSTCATLSLQMDGLFVHVNDEDHLELMEGVKVCEQSIDGWLNLLENVKG</sequence>
<comment type="caution">
    <text evidence="3">The sequence shown here is derived from an EMBL/GenBank/DDBJ whole genome shotgun (WGS) entry which is preliminary data.</text>
</comment>
<reference evidence="4" key="1">
    <citation type="submission" date="2022-10" db="EMBL/GenBank/DDBJ databases">
        <title>Genome assembly of Pristionchus species.</title>
        <authorList>
            <person name="Yoshida K."/>
            <person name="Sommer R.J."/>
        </authorList>
    </citation>
    <scope>NUCLEOTIDE SEQUENCE [LARGE SCALE GENOMIC DNA]</scope>
    <source>
        <strain evidence="4">RS5460</strain>
    </source>
</reference>
<feature type="compositionally biased region" description="Acidic residues" evidence="2">
    <location>
        <begin position="536"/>
        <end position="546"/>
    </location>
</feature>
<feature type="region of interest" description="Disordered" evidence="2">
    <location>
        <begin position="100"/>
        <end position="127"/>
    </location>
</feature>
<dbReference type="EMBL" id="BTRK01000002">
    <property type="protein sequence ID" value="GMR37726.1"/>
    <property type="molecule type" value="Genomic_DNA"/>
</dbReference>
<feature type="non-terminal residue" evidence="3">
    <location>
        <position position="657"/>
    </location>
</feature>
<evidence type="ECO:0000313" key="3">
    <source>
        <dbReference type="EMBL" id="GMR37726.1"/>
    </source>
</evidence>